<dbReference type="EMBL" id="AP023368">
    <property type="protein sequence ID" value="BCK00698.1"/>
    <property type="molecule type" value="Genomic_DNA"/>
</dbReference>
<reference evidence="1 2" key="1">
    <citation type="submission" date="2020-08" db="EMBL/GenBank/DDBJ databases">
        <title>Draft genome sequencing of an Anaerocolumna strain isolated from anoxic soil subjected to BSD treatment.</title>
        <authorList>
            <person name="Uek A."/>
            <person name="Tonouchi A."/>
        </authorList>
    </citation>
    <scope>NUCLEOTIDE SEQUENCE [LARGE SCALE GENOMIC DNA]</scope>
    <source>
        <strain evidence="1 2">CTTW</strain>
    </source>
</reference>
<dbReference type="CDD" id="cd07067">
    <property type="entry name" value="HP_PGM_like"/>
    <property type="match status" value="1"/>
</dbReference>
<evidence type="ECO:0000313" key="1">
    <source>
        <dbReference type="EMBL" id="BCK00698.1"/>
    </source>
</evidence>
<dbReference type="GO" id="GO:0005737">
    <property type="term" value="C:cytoplasm"/>
    <property type="evidence" value="ECO:0007669"/>
    <property type="project" value="TreeGrafter"/>
</dbReference>
<evidence type="ECO:0000313" key="2">
    <source>
        <dbReference type="Proteomes" id="UP000515703"/>
    </source>
</evidence>
<gene>
    <name evidence="1" type="primary">yrgI</name>
    <name evidence="1" type="ORF">bsdcttw_37380</name>
</gene>
<keyword evidence="2" id="KW-1185">Reference proteome</keyword>
<name>A0A7I8DSJ9_9FIRM</name>
<proteinExistence type="predicted"/>
<organism evidence="1 2">
    <name type="scientific">Anaerocolumna chitinilytica</name>
    <dbReference type="NCBI Taxonomy" id="1727145"/>
    <lineage>
        <taxon>Bacteria</taxon>
        <taxon>Bacillati</taxon>
        <taxon>Bacillota</taxon>
        <taxon>Clostridia</taxon>
        <taxon>Lachnospirales</taxon>
        <taxon>Lachnospiraceae</taxon>
        <taxon>Anaerocolumna</taxon>
    </lineage>
</organism>
<dbReference type="PANTHER" id="PTHR48100:SF59">
    <property type="entry name" value="ADENOSYLCOBALAMIN_ALPHA-RIBAZOLE PHOSPHATASE"/>
    <property type="match status" value="1"/>
</dbReference>
<dbReference type="Pfam" id="PF00300">
    <property type="entry name" value="His_Phos_1"/>
    <property type="match status" value="1"/>
</dbReference>
<dbReference type="SUPFAM" id="SSF53254">
    <property type="entry name" value="Phosphoglycerate mutase-like"/>
    <property type="match status" value="1"/>
</dbReference>
<dbReference type="InterPro" id="IPR029033">
    <property type="entry name" value="His_PPase_superfam"/>
</dbReference>
<dbReference type="GO" id="GO:0016791">
    <property type="term" value="F:phosphatase activity"/>
    <property type="evidence" value="ECO:0007669"/>
    <property type="project" value="TreeGrafter"/>
</dbReference>
<dbReference type="InterPro" id="IPR013078">
    <property type="entry name" value="His_Pase_superF_clade-1"/>
</dbReference>
<dbReference type="Proteomes" id="UP000515703">
    <property type="component" value="Chromosome"/>
</dbReference>
<protein>
    <submittedName>
        <fullName evidence="1">Phosphoglycerate mutase</fullName>
    </submittedName>
</protein>
<sequence>MTHVYFIRHAEPNYKNHDDQTRELTEKGMKDRVLVTDYLKDKMIDVVLSSPYKRAVDTVKDFADKYNLHIKSVHDFRERKIDSIWIEDFQTFSRRQWADFNYKYSDGEALNEVQKRNISALNAVLIEYQNKNIVVGSHGTALSTIINYYDSSFGYDDFERIKSLMPWVVKFTFKNTDCIGIDKINLFDDKS</sequence>
<dbReference type="RefSeq" id="WP_185256345.1">
    <property type="nucleotide sequence ID" value="NZ_AP023368.1"/>
</dbReference>
<dbReference type="PANTHER" id="PTHR48100">
    <property type="entry name" value="BROAD-SPECIFICITY PHOSPHATASE YOR283W-RELATED"/>
    <property type="match status" value="1"/>
</dbReference>
<dbReference type="AlphaFoldDB" id="A0A7I8DSJ9"/>
<dbReference type="InterPro" id="IPR050275">
    <property type="entry name" value="PGM_Phosphatase"/>
</dbReference>
<dbReference type="KEGG" id="acht:bsdcttw_37380"/>
<dbReference type="Gene3D" id="3.40.50.1240">
    <property type="entry name" value="Phosphoglycerate mutase-like"/>
    <property type="match status" value="1"/>
</dbReference>
<reference evidence="1 2" key="2">
    <citation type="submission" date="2020-08" db="EMBL/GenBank/DDBJ databases">
        <authorList>
            <person name="Ueki A."/>
            <person name="Tonouchi A."/>
        </authorList>
    </citation>
    <scope>NUCLEOTIDE SEQUENCE [LARGE SCALE GENOMIC DNA]</scope>
    <source>
        <strain evidence="1 2">CTTW</strain>
    </source>
</reference>
<accession>A0A7I8DSJ9</accession>